<feature type="compositionally biased region" description="Gly residues" evidence="13">
    <location>
        <begin position="532"/>
        <end position="546"/>
    </location>
</feature>
<dbReference type="Pfam" id="PF02825">
    <property type="entry name" value="WWE"/>
    <property type="match status" value="1"/>
</dbReference>
<dbReference type="InterPro" id="IPR045322">
    <property type="entry name" value="HECTD1/TRIP12-like"/>
</dbReference>
<feature type="region of interest" description="Disordered" evidence="13">
    <location>
        <begin position="129"/>
        <end position="170"/>
    </location>
</feature>
<name>A0A6L2PUC2_COPFO</name>
<dbReference type="FunFam" id="1.25.10.10:FF:000018">
    <property type="entry name" value="E3 ubiquitin-protein ligase TRIP12 isoform X3"/>
    <property type="match status" value="1"/>
</dbReference>
<dbReference type="Gene3D" id="1.25.10.10">
    <property type="entry name" value="Leucine-rich Repeat Variant"/>
    <property type="match status" value="1"/>
</dbReference>
<dbReference type="SMART" id="SM00678">
    <property type="entry name" value="WWE"/>
    <property type="match status" value="1"/>
</dbReference>
<dbReference type="InterPro" id="IPR037197">
    <property type="entry name" value="WWE_dom_sf"/>
</dbReference>
<dbReference type="Pfam" id="PF00632">
    <property type="entry name" value="HECT"/>
    <property type="match status" value="1"/>
</dbReference>
<organism evidence="16 17">
    <name type="scientific">Coptotermes formosanus</name>
    <name type="common">Formosan subterranean termite</name>
    <dbReference type="NCBI Taxonomy" id="36987"/>
    <lineage>
        <taxon>Eukaryota</taxon>
        <taxon>Metazoa</taxon>
        <taxon>Ecdysozoa</taxon>
        <taxon>Arthropoda</taxon>
        <taxon>Hexapoda</taxon>
        <taxon>Insecta</taxon>
        <taxon>Pterygota</taxon>
        <taxon>Neoptera</taxon>
        <taxon>Polyneoptera</taxon>
        <taxon>Dictyoptera</taxon>
        <taxon>Blattodea</taxon>
        <taxon>Blattoidea</taxon>
        <taxon>Termitoidae</taxon>
        <taxon>Rhinotermitidae</taxon>
        <taxon>Coptotermes</taxon>
    </lineage>
</organism>
<gene>
    <name evidence="16" type="ORF">Cfor_08195</name>
</gene>
<evidence type="ECO:0000256" key="5">
    <source>
        <dbReference type="ARBA" id="ARBA00022553"/>
    </source>
</evidence>
<evidence type="ECO:0000256" key="9">
    <source>
        <dbReference type="ARBA" id="ARBA00023204"/>
    </source>
</evidence>
<comment type="similarity">
    <text evidence="4 12">Belongs to the UPL family. K-HECT subfamily.</text>
</comment>
<keyword evidence="6 12" id="KW-0808">Transferase</keyword>
<dbReference type="FunCoup" id="A0A6L2PUC2">
    <property type="interactions" value="1947"/>
</dbReference>
<feature type="compositionally biased region" description="Polar residues" evidence="13">
    <location>
        <begin position="187"/>
        <end position="197"/>
    </location>
</feature>
<feature type="compositionally biased region" description="Polar residues" evidence="13">
    <location>
        <begin position="1"/>
        <end position="12"/>
    </location>
</feature>
<feature type="region of interest" description="Disordered" evidence="13">
    <location>
        <begin position="1"/>
        <end position="61"/>
    </location>
</feature>
<feature type="domain" description="WWE" evidence="15">
    <location>
        <begin position="1028"/>
        <end position="1104"/>
    </location>
</feature>
<keyword evidence="7" id="KW-0227">DNA damage</keyword>
<evidence type="ECO:0000313" key="17">
    <source>
        <dbReference type="Proteomes" id="UP000502823"/>
    </source>
</evidence>
<dbReference type="InterPro" id="IPR000569">
    <property type="entry name" value="HECT_dom"/>
</dbReference>
<evidence type="ECO:0000256" key="11">
    <source>
        <dbReference type="PROSITE-ProRule" id="PRU00104"/>
    </source>
</evidence>
<evidence type="ECO:0000256" key="1">
    <source>
        <dbReference type="ARBA" id="ARBA00000885"/>
    </source>
</evidence>
<feature type="region of interest" description="Disordered" evidence="13">
    <location>
        <begin position="187"/>
        <end position="328"/>
    </location>
</feature>
<evidence type="ECO:0000256" key="2">
    <source>
        <dbReference type="ARBA" id="ARBA00004642"/>
    </source>
</evidence>
<protein>
    <recommendedName>
        <fullName evidence="12">E3 ubiquitin-protein ligase</fullName>
        <ecNumber evidence="12">2.3.2.26</ecNumber>
    </recommendedName>
</protein>
<feature type="region of interest" description="Disordered" evidence="13">
    <location>
        <begin position="653"/>
        <end position="678"/>
    </location>
</feature>
<comment type="catalytic activity">
    <reaction evidence="1 12">
        <text>S-ubiquitinyl-[E2 ubiquitin-conjugating enzyme]-L-cysteine + [acceptor protein]-L-lysine = [E2 ubiquitin-conjugating enzyme]-L-cysteine + N(6)-ubiquitinyl-[acceptor protein]-L-lysine.</text>
        <dbReference type="EC" id="2.3.2.26"/>
    </reaction>
</comment>
<dbReference type="OrthoDB" id="271273at2759"/>
<feature type="compositionally biased region" description="Basic residues" evidence="13">
    <location>
        <begin position="138"/>
        <end position="149"/>
    </location>
</feature>
<dbReference type="InterPro" id="IPR004170">
    <property type="entry name" value="WWE_dom"/>
</dbReference>
<dbReference type="GO" id="GO:0006281">
    <property type="term" value="P:DNA repair"/>
    <property type="evidence" value="ECO:0007669"/>
    <property type="project" value="UniProtKB-KW"/>
</dbReference>
<keyword evidence="8 11" id="KW-0833">Ubl conjugation pathway</keyword>
<keyword evidence="17" id="KW-1185">Reference proteome</keyword>
<dbReference type="UniPathway" id="UPA00143"/>
<dbReference type="FunFam" id="3.90.1750.10:FF:000006">
    <property type="entry name" value="E3 ubiquitin-protein ligase TRIP12 isoform X1"/>
    <property type="match status" value="1"/>
</dbReference>
<evidence type="ECO:0000256" key="3">
    <source>
        <dbReference type="ARBA" id="ARBA00004906"/>
    </source>
</evidence>
<evidence type="ECO:0000259" key="15">
    <source>
        <dbReference type="PROSITE" id="PS50918"/>
    </source>
</evidence>
<dbReference type="GO" id="GO:0043161">
    <property type="term" value="P:proteasome-mediated ubiquitin-dependent protein catabolic process"/>
    <property type="evidence" value="ECO:0007669"/>
    <property type="project" value="TreeGrafter"/>
</dbReference>
<feature type="compositionally biased region" description="Polar residues" evidence="13">
    <location>
        <begin position="266"/>
        <end position="282"/>
    </location>
</feature>
<dbReference type="PROSITE" id="PS50237">
    <property type="entry name" value="HECT"/>
    <property type="match status" value="1"/>
</dbReference>
<dbReference type="Pfam" id="PF25579">
    <property type="entry name" value="TPR_TRIP12_N"/>
    <property type="match status" value="1"/>
</dbReference>
<dbReference type="EMBL" id="BLKM01011744">
    <property type="protein sequence ID" value="GFG34238.1"/>
    <property type="molecule type" value="Genomic_DNA"/>
</dbReference>
<feature type="region of interest" description="Disordered" evidence="13">
    <location>
        <begin position="483"/>
        <end position="620"/>
    </location>
</feature>
<dbReference type="SUPFAM" id="SSF117839">
    <property type="entry name" value="WWE domain"/>
    <property type="match status" value="1"/>
</dbReference>
<dbReference type="InterPro" id="IPR057948">
    <property type="entry name" value="TPR_TRIP12_N"/>
</dbReference>
<dbReference type="GO" id="GO:0008270">
    <property type="term" value="F:zinc ion binding"/>
    <property type="evidence" value="ECO:0007669"/>
    <property type="project" value="InterPro"/>
</dbReference>
<dbReference type="EC" id="2.3.2.26" evidence="12"/>
<feature type="region of interest" description="Disordered" evidence="13">
    <location>
        <begin position="1421"/>
        <end position="1456"/>
    </location>
</feature>
<comment type="subcellular location">
    <subcellularLocation>
        <location evidence="2">Nucleus</location>
        <location evidence="2">Nucleoplasm</location>
    </subcellularLocation>
</comment>
<evidence type="ECO:0000256" key="13">
    <source>
        <dbReference type="SAM" id="MobiDB-lite"/>
    </source>
</evidence>
<comment type="pathway">
    <text evidence="3 12">Protein modification; protein ubiquitination.</text>
</comment>
<feature type="region of interest" description="Disordered" evidence="13">
    <location>
        <begin position="1766"/>
        <end position="1801"/>
    </location>
</feature>
<keyword evidence="5" id="KW-0597">Phosphoprotein</keyword>
<dbReference type="InterPro" id="IPR035983">
    <property type="entry name" value="Hect_E3_ubiquitin_ligase"/>
</dbReference>
<dbReference type="Gene3D" id="3.30.2410.10">
    <property type="entry name" value="Hect, E3 ligase catalytic domain"/>
    <property type="match status" value="1"/>
</dbReference>
<feature type="compositionally biased region" description="Low complexity" evidence="13">
    <location>
        <begin position="1380"/>
        <end position="1399"/>
    </location>
</feature>
<feature type="region of interest" description="Disordered" evidence="13">
    <location>
        <begin position="1299"/>
        <end position="1331"/>
    </location>
</feature>
<dbReference type="GO" id="GO:0016607">
    <property type="term" value="C:nuclear speck"/>
    <property type="evidence" value="ECO:0007669"/>
    <property type="project" value="TreeGrafter"/>
</dbReference>
<keyword evidence="10" id="KW-0539">Nucleus</keyword>
<feature type="compositionally biased region" description="Polar residues" evidence="13">
    <location>
        <begin position="506"/>
        <end position="524"/>
    </location>
</feature>
<feature type="compositionally biased region" description="Low complexity" evidence="13">
    <location>
        <begin position="587"/>
        <end position="620"/>
    </location>
</feature>
<feature type="compositionally biased region" description="Low complexity" evidence="13">
    <location>
        <begin position="297"/>
        <end position="328"/>
    </location>
</feature>
<dbReference type="FunFam" id="3.30.720.50:FF:000001">
    <property type="entry name" value="E3 ubiquitin-protein ligase TRIP12 isoform X1"/>
    <property type="match status" value="1"/>
</dbReference>
<evidence type="ECO:0000256" key="12">
    <source>
        <dbReference type="RuleBase" id="RU369009"/>
    </source>
</evidence>
<dbReference type="PROSITE" id="PS50918">
    <property type="entry name" value="WWE"/>
    <property type="match status" value="1"/>
</dbReference>
<comment type="caution">
    <text evidence="16">The sequence shown here is derived from an EMBL/GenBank/DDBJ whole genome shotgun (WGS) entry which is preliminary data.</text>
</comment>
<sequence>MAEQPNCVSGGSESLLDTAGATITQNTARYKTGLSGSRKRGNPSNHQTPSRKRSRKDSHTVAPTKENIFEEDSESLSDLRTNQRLGKGSVVTESINFSTLDRTNSPVVGLSGSRDKTSVPEVLHGSNYCTATSSTTRRGTRGRGHSRRAQKNDSSCDIAVPPVNPLGTGRGKLTGCSLGFSSAESEGTAVSTRSCTAASGRKTNHSDSAVQPRVISKIDNGAAATSARGGRGGRGGSISSSSNSSRNSSQGPHAKTTSIISSASTRGKTANNRRNSRSTSVASVPAAEDVIATSQLSTTKSARKPSSSASTYSYSRTSSITTSQSQASETFSSYKLTTSESNSSTGAIKKQYTVAHQQEVSVRSFNRRQRNGNNNNNVTITGSSVRVGASAAWEVKSDKNSPLVTVSCKSYSTSASSYTHPGSSQSGKSIGRGRKRDLTAHSTPNNQIITETSAPIAPVKKYPLRSQVRLGICGSTANSVNIASTTQSQRRNITVVPKKKAKVADSTRNLGGNQSTASSESTATHNKEVPGAGSGGGVGGGGGGGRDNIQTVGRGHLLRRSTRSKTTTGSCASSSRRSSRAGKVPLPGATSTAIASSGGAGGMSSSSGQGQDASSSSSVTAAGAASANGVPVPASIQSVPGDEHAVHHANVASVGGSASGPSGVTASAADSESDDSEVGRLQALLEARGLPPHLFGALGPRMQTLLHRSMGASSSSKAQQLLQGLQATGDEGQQLQAVIEMCQMLVMGNEDTLAGFPVKQVVPALTTLLGMEHNFDMMNHACRALTYMMEALPRSSAVVVDAVPVFLEKLQVIQCMDVAEQSLTALEMLSRRHSKSILQARGVAACLMYLDFFSINAQRAALAITSNCCQNLHADEFHFVADSLSLLANRLTQQDKKSVESVCLAFSRLVDSFQNDPNKLQGIASLELLTNLQQLLVVSPPVISTGTFITVLRMLSVMCANCPDLAFTLLRQNIAETLCYLLTGSGDANMDEVELVPRSPQELYEITCLIGELMPRLPSDGIFTVDALLERPNSSIQDTVQWQWRDDRGLWHPYSTIDSRIIEAAHQSGEDEISLSTQGRTYTVDFHSMQQINEDTGTTRPVQRRLNPSSLSSNMVDMSSAASNTCVNDSGLLSTGSTLTVGVTAAATNAQSSILLPAGSLSSNSESNLSCCSNGSGRVHSGGGSRDARVTCVRASFIRSLFSVLYEVYSSSAGPAVRCKCLRALLRMVYYASADLLKEVLKNQVVSSHIAGMMASQDLRIVVGALQMAEILMQKLPEVFGVHFRREGVMHQIKKLADPEIPLGMSPPKSSDSTTSMKQQELNCSQPQPGPSSSACSLSVASSCGVTAGSSSSMGSASQLGVVSCNSSPNGSIVLATSLGSSGRSTPTGASGTSSTRSRFAGATSKTTSFLASLNPARWGRSLNTGGSGLTDRPFQKESSMSKSSSNPNLTAGNKEKARNWVREQASRFVETYSVSENNGPPHPAMNVLSRLTQAIHKLQAEPNESLAALEELRSIVMESDISPFEVNHSGLIRAILQYITQPDSAVMGPRDQRLCTFLHVFAGLPLDPDFCGQPPDWNPASMSALVAKLSGCISQLEQFPVKVHDLPAGTGTGRGGGTSALKFFNTHQLKCNLQRHPDCTNLKQWKGGTVKIDPLALVQAIERYLVVRGYGRLKDKDSGDSDDDNSEEDIDDTLAAVVISQGTARHRLQFLIGDQPLPYNMTVYQAVRQFSPAGNDQSETDTDNEAPLGNSGVWVQTHTIYYKPVPEEENNLNSKPGSSCTPGRKGKGTSTKLNSRSRKGDDLWNEGIVPPLQSPLQPFLSSQLPDTVSIQDASLEVLCLLRVLHAVNRYWGTLYPGVEYVPILSQQDFVNSKIAAKASRQLQDPLVIMTGNLPSWLQQIAAVCPFLFPFETRQLLFYATSFDRDRALQRLLESTPELSSSDSTERVTPRLDRRKRVISRDDILKQAEHLMQELATSRALLEVQYHDEVGTGLGPTLEFYALVSREMQRADLDLWHGERSTSQNTGASGVATSYIHSAVGLFPSPLGRTAKSNHVAKVKSKFRFLGKFMAKAVMDSRMLDLPFSVVFYRWLLGQESTLSLPDLAHVCPEVHRTLCRLQSVHRLKDQIDRDPDLTASQRKKWAEKLELDGCPIQDLGLDFTLPGHAGIELRKGGKDISLTVHNIDQYTKLVCYWFLMEGVSRQMEAFREGFETVFPLSHLQMFYPEELEAVFCGGGLTAGGSSGGWDVKTLMECCRPDHGYTPDSRAIRFLFEILSLYDHEEQRLFVQFVTGSPRLPVGESSVKGPMIKAKANQCIVCLKTENFQCPEEALSF</sequence>
<dbReference type="InterPro" id="IPR016024">
    <property type="entry name" value="ARM-type_fold"/>
</dbReference>
<feature type="compositionally biased region" description="Polar residues" evidence="13">
    <location>
        <begin position="440"/>
        <end position="452"/>
    </location>
</feature>
<dbReference type="InterPro" id="IPR011989">
    <property type="entry name" value="ARM-like"/>
</dbReference>
<evidence type="ECO:0000256" key="7">
    <source>
        <dbReference type="ARBA" id="ARBA00022763"/>
    </source>
</evidence>
<dbReference type="GO" id="GO:0009966">
    <property type="term" value="P:regulation of signal transduction"/>
    <property type="evidence" value="ECO:0007669"/>
    <property type="project" value="UniProtKB-ARBA"/>
</dbReference>
<evidence type="ECO:0000256" key="6">
    <source>
        <dbReference type="ARBA" id="ARBA00022679"/>
    </source>
</evidence>
<dbReference type="PANTHER" id="PTHR45670">
    <property type="entry name" value="E3 UBIQUITIN-PROTEIN LIGASE TRIP12"/>
    <property type="match status" value="1"/>
</dbReference>
<dbReference type="SUPFAM" id="SSF48371">
    <property type="entry name" value="ARM repeat"/>
    <property type="match status" value="1"/>
</dbReference>
<reference evidence="17" key="1">
    <citation type="submission" date="2020-01" db="EMBL/GenBank/DDBJ databases">
        <title>Draft genome sequence of the Termite Coptotermes fromosanus.</title>
        <authorList>
            <person name="Itakura S."/>
            <person name="Yosikawa Y."/>
            <person name="Umezawa K."/>
        </authorList>
    </citation>
    <scope>NUCLEOTIDE SEQUENCE [LARGE SCALE GENOMIC DNA]</scope>
</reference>
<evidence type="ECO:0000259" key="14">
    <source>
        <dbReference type="PROSITE" id="PS50237"/>
    </source>
</evidence>
<feature type="domain" description="HECT" evidence="14">
    <location>
        <begin position="1961"/>
        <end position="2299"/>
    </location>
</feature>
<feature type="compositionally biased region" description="Low complexity" evidence="13">
    <location>
        <begin position="653"/>
        <end position="670"/>
    </location>
</feature>
<dbReference type="Gene3D" id="3.30.720.50">
    <property type="match status" value="1"/>
</dbReference>
<feature type="compositionally biased region" description="Polar residues" evidence="13">
    <location>
        <begin position="1308"/>
        <end position="1327"/>
    </location>
</feature>
<evidence type="ECO:0000256" key="8">
    <source>
        <dbReference type="ARBA" id="ARBA00022786"/>
    </source>
</evidence>
<accession>A0A6L2PUC2</accession>
<proteinExistence type="inferred from homology"/>
<dbReference type="Proteomes" id="UP000502823">
    <property type="component" value="Unassembled WGS sequence"/>
</dbReference>
<feature type="compositionally biased region" description="Low complexity" evidence="13">
    <location>
        <begin position="564"/>
        <end position="576"/>
    </location>
</feature>
<comment type="caution">
    <text evidence="11">Lacks conserved residue(s) required for the propagation of feature annotation.</text>
</comment>
<feature type="compositionally biased region" description="Low complexity" evidence="13">
    <location>
        <begin position="256"/>
        <end position="265"/>
    </location>
</feature>
<dbReference type="GO" id="GO:0000209">
    <property type="term" value="P:protein polyubiquitination"/>
    <property type="evidence" value="ECO:0007669"/>
    <property type="project" value="TreeGrafter"/>
</dbReference>
<feature type="region of interest" description="Disordered" evidence="13">
    <location>
        <begin position="413"/>
        <end position="452"/>
    </location>
</feature>
<evidence type="ECO:0000256" key="4">
    <source>
        <dbReference type="ARBA" id="ARBA00006331"/>
    </source>
</evidence>
<feature type="region of interest" description="Disordered" evidence="13">
    <location>
        <begin position="1376"/>
        <end position="1402"/>
    </location>
</feature>
<feature type="compositionally biased region" description="Polar residues" evidence="13">
    <location>
        <begin position="483"/>
        <end position="492"/>
    </location>
</feature>
<dbReference type="InterPro" id="IPR018123">
    <property type="entry name" value="WWE-dom_subgr"/>
</dbReference>
<dbReference type="InParanoid" id="A0A6L2PUC2"/>
<dbReference type="GO" id="GO:0061630">
    <property type="term" value="F:ubiquitin protein ligase activity"/>
    <property type="evidence" value="ECO:0007669"/>
    <property type="project" value="UniProtKB-UniRule"/>
</dbReference>
<dbReference type="SUPFAM" id="SSF56204">
    <property type="entry name" value="Hect, E3 ligase catalytic domain"/>
    <property type="match status" value="1"/>
</dbReference>
<dbReference type="SMART" id="SM00119">
    <property type="entry name" value="HECTc"/>
    <property type="match status" value="1"/>
</dbReference>
<evidence type="ECO:0000313" key="16">
    <source>
        <dbReference type="EMBL" id="GFG34238.1"/>
    </source>
</evidence>
<dbReference type="PANTHER" id="PTHR45670:SF13">
    <property type="entry name" value="E3 UBIQUITIN-PROTEIN LIGASE TRIP12"/>
    <property type="match status" value="1"/>
</dbReference>
<keyword evidence="9" id="KW-0234">DNA repair</keyword>
<evidence type="ECO:0000256" key="10">
    <source>
        <dbReference type="ARBA" id="ARBA00023242"/>
    </source>
</evidence>
<dbReference type="Gene3D" id="3.90.1750.10">
    <property type="entry name" value="Hect, E3 ligase catalytic domains"/>
    <property type="match status" value="1"/>
</dbReference>
<feature type="compositionally biased region" description="Low complexity" evidence="13">
    <location>
        <begin position="237"/>
        <end position="249"/>
    </location>
</feature>
<feature type="compositionally biased region" description="Polar residues" evidence="13">
    <location>
        <begin position="1772"/>
        <end position="1782"/>
    </location>
</feature>